<evidence type="ECO:0000256" key="3">
    <source>
        <dbReference type="ARBA" id="ARBA00022781"/>
    </source>
</evidence>
<comment type="caution">
    <text evidence="8">The sequence shown here is derived from an EMBL/GenBank/DDBJ whole genome shotgun (WGS) entry which is preliminary data.</text>
</comment>
<evidence type="ECO:0000256" key="6">
    <source>
        <dbReference type="ARBA" id="ARBA00023310"/>
    </source>
</evidence>
<keyword evidence="7" id="KW-1003">Cell membrane</keyword>
<dbReference type="PRINTS" id="PR00125">
    <property type="entry name" value="ATPASEDELTA"/>
</dbReference>
<dbReference type="GO" id="GO:0016787">
    <property type="term" value="F:hydrolase activity"/>
    <property type="evidence" value="ECO:0007669"/>
    <property type="project" value="UniProtKB-KW"/>
</dbReference>
<dbReference type="HAMAP" id="MF_01416">
    <property type="entry name" value="ATP_synth_delta_bact"/>
    <property type="match status" value="1"/>
</dbReference>
<evidence type="ECO:0000256" key="1">
    <source>
        <dbReference type="ARBA" id="ARBA00004370"/>
    </source>
</evidence>
<comment type="function">
    <text evidence="7">This protein is part of the stalk that links CF(0) to CF(1). It either transmits conformational changes from CF(0) to CF(1) or is implicated in proton conduction.</text>
</comment>
<dbReference type="EMBL" id="ABYI02000022">
    <property type="protein sequence ID" value="EEG74018.1"/>
    <property type="molecule type" value="Genomic_DNA"/>
</dbReference>
<evidence type="ECO:0000256" key="2">
    <source>
        <dbReference type="ARBA" id="ARBA00022448"/>
    </source>
</evidence>
<proteinExistence type="inferred from homology"/>
<dbReference type="GO" id="GO:0045259">
    <property type="term" value="C:proton-transporting ATP synthase complex"/>
    <property type="evidence" value="ECO:0007669"/>
    <property type="project" value="UniProtKB-KW"/>
</dbReference>
<dbReference type="GO" id="GO:0046933">
    <property type="term" value="F:proton-transporting ATP synthase activity, rotational mechanism"/>
    <property type="evidence" value="ECO:0007669"/>
    <property type="project" value="UniProtKB-UniRule"/>
</dbReference>
<keyword evidence="6 7" id="KW-0066">ATP synthesis</keyword>
<keyword evidence="2 7" id="KW-0813">Transport</keyword>
<keyword evidence="4 7" id="KW-0406">Ion transport</keyword>
<reference evidence="8" key="1">
    <citation type="submission" date="2009-02" db="EMBL/GenBank/DDBJ databases">
        <authorList>
            <person name="Fulton L."/>
            <person name="Clifton S."/>
            <person name="Fulton B."/>
            <person name="Xu J."/>
            <person name="Minx P."/>
            <person name="Pepin K.H."/>
            <person name="Johnson M."/>
            <person name="Bhonagiri V."/>
            <person name="Nash W.E."/>
            <person name="Mardis E.R."/>
            <person name="Wilson R.K."/>
        </authorList>
    </citation>
    <scope>NUCLEOTIDE SEQUENCE [LARGE SCALE GENOMIC DNA]</scope>
    <source>
        <strain evidence="8">DSM 15053</strain>
    </source>
</reference>
<gene>
    <name evidence="7 8" type="primary">atpH</name>
    <name evidence="8" type="ORF">CLOHYLEM_06024</name>
</gene>
<comment type="similarity">
    <text evidence="7">Belongs to the ATPase delta chain family.</text>
</comment>
<keyword evidence="8" id="KW-0378">Hydrolase</keyword>
<dbReference type="Proteomes" id="UP000004893">
    <property type="component" value="Unassembled WGS sequence"/>
</dbReference>
<name>C0C1K4_9FIRM</name>
<evidence type="ECO:0000313" key="8">
    <source>
        <dbReference type="EMBL" id="EEG74018.1"/>
    </source>
</evidence>
<keyword evidence="7" id="KW-0139">CF(1)</keyword>
<keyword evidence="5 7" id="KW-0472">Membrane</keyword>
<dbReference type="STRING" id="553973.CLOHYLEM_06024"/>
<comment type="subcellular location">
    <subcellularLocation>
        <location evidence="7">Cell membrane</location>
        <topology evidence="7">Peripheral membrane protein</topology>
    </subcellularLocation>
    <subcellularLocation>
        <location evidence="1">Membrane</location>
    </subcellularLocation>
</comment>
<evidence type="ECO:0000256" key="4">
    <source>
        <dbReference type="ARBA" id="ARBA00023065"/>
    </source>
</evidence>
<dbReference type="eggNOG" id="COG0712">
    <property type="taxonomic scope" value="Bacteria"/>
</dbReference>
<dbReference type="GO" id="GO:0005886">
    <property type="term" value="C:plasma membrane"/>
    <property type="evidence" value="ECO:0007669"/>
    <property type="project" value="UniProtKB-SubCell"/>
</dbReference>
<dbReference type="InterPro" id="IPR026015">
    <property type="entry name" value="ATP_synth_OSCP/delta_N_sf"/>
</dbReference>
<accession>C0C1K4</accession>
<keyword evidence="9" id="KW-1185">Reference proteome</keyword>
<dbReference type="AlphaFoldDB" id="C0C1K4"/>
<dbReference type="Pfam" id="PF00213">
    <property type="entry name" value="OSCP"/>
    <property type="match status" value="1"/>
</dbReference>
<dbReference type="InterPro" id="IPR000711">
    <property type="entry name" value="ATPase_OSCP/dsu"/>
</dbReference>
<dbReference type="PANTHER" id="PTHR11910">
    <property type="entry name" value="ATP SYNTHASE DELTA CHAIN"/>
    <property type="match status" value="1"/>
</dbReference>
<evidence type="ECO:0000256" key="5">
    <source>
        <dbReference type="ARBA" id="ARBA00023136"/>
    </source>
</evidence>
<dbReference type="HOGENOM" id="CLU_085114_2_0_9"/>
<comment type="function">
    <text evidence="7">F(1)F(0) ATP synthase produces ATP from ADP in the presence of a proton or sodium gradient. F-type ATPases consist of two structural domains, F(1) containing the extramembraneous catalytic core and F(0) containing the membrane proton channel, linked together by a central stalk and a peripheral stalk. During catalysis, ATP synthesis in the catalytic domain of F(1) is coupled via a rotary mechanism of the central stalk subunits to proton translocation.</text>
</comment>
<protein>
    <recommendedName>
        <fullName evidence="7">ATP synthase subunit delta</fullName>
    </recommendedName>
    <alternativeName>
        <fullName evidence="7">ATP synthase F(1) sector subunit delta</fullName>
    </alternativeName>
    <alternativeName>
        <fullName evidence="7">F-type ATPase subunit delta</fullName>
        <shortName evidence="7">F-ATPase subunit delta</shortName>
    </alternativeName>
</protein>
<evidence type="ECO:0000256" key="7">
    <source>
        <dbReference type="HAMAP-Rule" id="MF_01416"/>
    </source>
</evidence>
<evidence type="ECO:0000313" key="9">
    <source>
        <dbReference type="Proteomes" id="UP000004893"/>
    </source>
</evidence>
<dbReference type="SUPFAM" id="SSF47928">
    <property type="entry name" value="N-terminal domain of the delta subunit of the F1F0-ATP synthase"/>
    <property type="match status" value="1"/>
</dbReference>
<reference evidence="8" key="2">
    <citation type="submission" date="2013-06" db="EMBL/GenBank/DDBJ databases">
        <title>Draft genome sequence of Clostridium hylemonae (DSM 15053).</title>
        <authorList>
            <person name="Sudarsanam P."/>
            <person name="Ley R."/>
            <person name="Guruge J."/>
            <person name="Turnbaugh P.J."/>
            <person name="Mahowald M."/>
            <person name="Liep D."/>
            <person name="Gordon J."/>
        </authorList>
    </citation>
    <scope>NUCLEOTIDE SEQUENCE</scope>
    <source>
        <strain evidence="8">DSM 15053</strain>
    </source>
</reference>
<dbReference type="Gene3D" id="1.10.520.20">
    <property type="entry name" value="N-terminal domain of the delta subunit of the F1F0-ATP synthase"/>
    <property type="match status" value="1"/>
</dbReference>
<keyword evidence="3 7" id="KW-0375">Hydrogen ion transport</keyword>
<organism evidence="8 9">
    <name type="scientific">[Clostridium] hylemonae DSM 15053</name>
    <dbReference type="NCBI Taxonomy" id="553973"/>
    <lineage>
        <taxon>Bacteria</taxon>
        <taxon>Bacillati</taxon>
        <taxon>Bacillota</taxon>
        <taxon>Clostridia</taxon>
        <taxon>Lachnospirales</taxon>
        <taxon>Lachnospiraceae</taxon>
    </lineage>
</organism>
<sequence length="165" mass="18637">MTAVRYAAVLDELAVPQEELDRTVQILDSCPELKGMLESPVISKAQRGRVIDRVFPECVRNFLKAAADRGGIGEVAESIDIYREQRLKKAGIITAGLIYAEPPDAERLKKMEQFICRQYGASGVRWEMEENTSLIGGFTLRVNGREYDYSVLGRLKGLEQKLTWR</sequence>